<evidence type="ECO:0000313" key="3">
    <source>
        <dbReference type="Ensembl" id="ENSCSAVP00000007029.1"/>
    </source>
</evidence>
<dbReference type="STRING" id="51511.ENSCSAVP00000007029"/>
<dbReference type="AlphaFoldDB" id="H2YNX1"/>
<feature type="coiled-coil region" evidence="1">
    <location>
        <begin position="224"/>
        <end position="334"/>
    </location>
</feature>
<dbReference type="GO" id="GO:0030334">
    <property type="term" value="P:regulation of cell migration"/>
    <property type="evidence" value="ECO:0007669"/>
    <property type="project" value="InterPro"/>
</dbReference>
<dbReference type="InterPro" id="IPR009254">
    <property type="entry name" value="Laminin_aI"/>
</dbReference>
<dbReference type="Proteomes" id="UP000007875">
    <property type="component" value="Unassembled WGS sequence"/>
</dbReference>
<evidence type="ECO:0000313" key="4">
    <source>
        <dbReference type="Proteomes" id="UP000007875"/>
    </source>
</evidence>
<reference evidence="3" key="3">
    <citation type="submission" date="2025-09" db="UniProtKB">
        <authorList>
            <consortium name="Ensembl"/>
        </authorList>
    </citation>
    <scope>IDENTIFICATION</scope>
</reference>
<dbReference type="GO" id="GO:0030155">
    <property type="term" value="P:regulation of cell adhesion"/>
    <property type="evidence" value="ECO:0007669"/>
    <property type="project" value="InterPro"/>
</dbReference>
<reference evidence="3" key="2">
    <citation type="submission" date="2025-08" db="UniProtKB">
        <authorList>
            <consortium name="Ensembl"/>
        </authorList>
    </citation>
    <scope>IDENTIFICATION</scope>
</reference>
<proteinExistence type="predicted"/>
<evidence type="ECO:0000259" key="2">
    <source>
        <dbReference type="Pfam" id="PF06008"/>
    </source>
</evidence>
<dbReference type="GO" id="GO:0005102">
    <property type="term" value="F:signaling receptor binding"/>
    <property type="evidence" value="ECO:0007669"/>
    <property type="project" value="InterPro"/>
</dbReference>
<dbReference type="HOGENOM" id="CLU_803012_0_0_1"/>
<accession>H2YNX1</accession>
<organism evidence="3 4">
    <name type="scientific">Ciona savignyi</name>
    <name type="common">Pacific transparent sea squirt</name>
    <dbReference type="NCBI Taxonomy" id="51511"/>
    <lineage>
        <taxon>Eukaryota</taxon>
        <taxon>Metazoa</taxon>
        <taxon>Chordata</taxon>
        <taxon>Tunicata</taxon>
        <taxon>Ascidiacea</taxon>
        <taxon>Phlebobranchia</taxon>
        <taxon>Cionidae</taxon>
        <taxon>Ciona</taxon>
    </lineage>
</organism>
<dbReference type="OMA" id="EGPISNG"/>
<feature type="domain" description="Laminin alpha" evidence="2">
    <location>
        <begin position="2"/>
        <end position="121"/>
    </location>
</feature>
<dbReference type="InParanoid" id="H2YNX1"/>
<keyword evidence="4" id="KW-1185">Reference proteome</keyword>
<dbReference type="eggNOG" id="KOG1836">
    <property type="taxonomic scope" value="Eukaryota"/>
</dbReference>
<reference evidence="4" key="1">
    <citation type="submission" date="2003-08" db="EMBL/GenBank/DDBJ databases">
        <authorList>
            <person name="Birren B."/>
            <person name="Nusbaum C."/>
            <person name="Abebe A."/>
            <person name="Abouelleil A."/>
            <person name="Adekoya E."/>
            <person name="Ait-zahra M."/>
            <person name="Allen N."/>
            <person name="Allen T."/>
            <person name="An P."/>
            <person name="Anderson M."/>
            <person name="Anderson S."/>
            <person name="Arachchi H."/>
            <person name="Armbruster J."/>
            <person name="Bachantsang P."/>
            <person name="Baldwin J."/>
            <person name="Barry A."/>
            <person name="Bayul T."/>
            <person name="Blitshsteyn B."/>
            <person name="Bloom T."/>
            <person name="Blye J."/>
            <person name="Boguslavskiy L."/>
            <person name="Borowsky M."/>
            <person name="Boukhgalter B."/>
            <person name="Brunache A."/>
            <person name="Butler J."/>
            <person name="Calixte N."/>
            <person name="Calvo S."/>
            <person name="Camarata J."/>
            <person name="Campo K."/>
            <person name="Chang J."/>
            <person name="Cheshatsang Y."/>
            <person name="Citroen M."/>
            <person name="Collymore A."/>
            <person name="Considine T."/>
            <person name="Cook A."/>
            <person name="Cooke P."/>
            <person name="Corum B."/>
            <person name="Cuomo C."/>
            <person name="David R."/>
            <person name="Dawoe T."/>
            <person name="Degray S."/>
            <person name="Dodge S."/>
            <person name="Dooley K."/>
            <person name="Dorje P."/>
            <person name="Dorjee K."/>
            <person name="Dorris L."/>
            <person name="Duffey N."/>
            <person name="Dupes A."/>
            <person name="Elkins T."/>
            <person name="Engels R."/>
            <person name="Erickson J."/>
            <person name="Farina A."/>
            <person name="Faro S."/>
            <person name="Ferreira P."/>
            <person name="Fischer H."/>
            <person name="Fitzgerald M."/>
            <person name="Foley K."/>
            <person name="Gage D."/>
            <person name="Galagan J."/>
            <person name="Gearin G."/>
            <person name="Gnerre S."/>
            <person name="Gnirke A."/>
            <person name="Goyette A."/>
            <person name="Graham J."/>
            <person name="Grandbois E."/>
            <person name="Gyaltsen K."/>
            <person name="Hafez N."/>
            <person name="Hagopian D."/>
            <person name="Hagos B."/>
            <person name="Hall J."/>
            <person name="Hatcher B."/>
            <person name="Heller A."/>
            <person name="Higgins H."/>
            <person name="Honan T."/>
            <person name="Horn A."/>
            <person name="Houde N."/>
            <person name="Hughes L."/>
            <person name="Hulme W."/>
            <person name="Husby E."/>
            <person name="Iliev I."/>
            <person name="Jaffe D."/>
            <person name="Jones C."/>
            <person name="Kamal M."/>
            <person name="Kamat A."/>
            <person name="Kamvysselis M."/>
            <person name="Karlsson E."/>
            <person name="Kells C."/>
            <person name="Kieu A."/>
            <person name="Kisner P."/>
            <person name="Kodira C."/>
            <person name="Kulbokas E."/>
            <person name="Labutti K."/>
            <person name="Lama D."/>
            <person name="Landers T."/>
            <person name="Leger J."/>
            <person name="Levine S."/>
            <person name="Lewis D."/>
            <person name="Lewis T."/>
            <person name="Lindblad-toh K."/>
            <person name="Liu X."/>
            <person name="Lokyitsang T."/>
            <person name="Lokyitsang Y."/>
            <person name="Lucien O."/>
            <person name="Lui A."/>
            <person name="Ma L.J."/>
            <person name="Mabbitt R."/>
            <person name="Macdonald J."/>
            <person name="Maclean C."/>
            <person name="Major J."/>
            <person name="Manning J."/>
            <person name="Marabella R."/>
            <person name="Maru K."/>
            <person name="Matthews C."/>
            <person name="Mauceli E."/>
            <person name="Mccarthy M."/>
            <person name="Mcdonough S."/>
            <person name="Mcghee T."/>
            <person name="Meldrim J."/>
            <person name="Meneus L."/>
            <person name="Mesirov J."/>
            <person name="Mihalev A."/>
            <person name="Mihova T."/>
            <person name="Mikkelsen T."/>
            <person name="Mlenga V."/>
            <person name="Moru K."/>
            <person name="Mozes J."/>
            <person name="Mulrain L."/>
            <person name="Munson G."/>
            <person name="Naylor J."/>
            <person name="Newes C."/>
            <person name="Nguyen C."/>
            <person name="Nguyen N."/>
            <person name="Nguyen T."/>
            <person name="Nicol R."/>
            <person name="Nielsen C."/>
            <person name="Nizzari M."/>
            <person name="Norbu C."/>
            <person name="Norbu N."/>
            <person name="O'donnell P."/>
            <person name="Okoawo O."/>
            <person name="O'leary S."/>
            <person name="Omotosho B."/>
            <person name="O'neill K."/>
            <person name="Osman S."/>
            <person name="Parker S."/>
            <person name="Perrin D."/>
            <person name="Phunkhang P."/>
            <person name="Piqani B."/>
            <person name="Purcell S."/>
            <person name="Rachupka T."/>
            <person name="Ramasamy U."/>
            <person name="Rameau R."/>
            <person name="Ray V."/>
            <person name="Raymond C."/>
            <person name="Retta R."/>
            <person name="Richardson S."/>
            <person name="Rise C."/>
            <person name="Rodriguez J."/>
            <person name="Rogers J."/>
            <person name="Rogov P."/>
            <person name="Rutman M."/>
            <person name="Schupbach R."/>
            <person name="Seaman C."/>
            <person name="Settipalli S."/>
            <person name="Sharpe T."/>
            <person name="Sheridan J."/>
            <person name="Sherpa N."/>
            <person name="Shi J."/>
            <person name="Smirnov S."/>
            <person name="Smith C."/>
            <person name="Sougnez C."/>
            <person name="Spencer B."/>
            <person name="Stalker J."/>
            <person name="Stange-thomann N."/>
            <person name="Stavropoulos S."/>
            <person name="Stetson K."/>
            <person name="Stone C."/>
            <person name="Stone S."/>
            <person name="Stubbs M."/>
            <person name="Talamas J."/>
            <person name="Tchuinga P."/>
            <person name="Tenzing P."/>
            <person name="Tesfaye S."/>
            <person name="Theodore J."/>
            <person name="Thoulutsang Y."/>
            <person name="Topham K."/>
            <person name="Towey S."/>
            <person name="Tsamla T."/>
            <person name="Tsomo N."/>
            <person name="Vallee D."/>
            <person name="Vassiliev H."/>
            <person name="Venkataraman V."/>
            <person name="Vinson J."/>
            <person name="Vo A."/>
            <person name="Wade C."/>
            <person name="Wang S."/>
            <person name="Wangchuk T."/>
            <person name="Wangdi T."/>
            <person name="Whittaker C."/>
            <person name="Wilkinson J."/>
            <person name="Wu Y."/>
            <person name="Wyman D."/>
            <person name="Yadav S."/>
            <person name="Yang S."/>
            <person name="Yang X."/>
            <person name="Yeager S."/>
            <person name="Yee E."/>
            <person name="Young G."/>
            <person name="Zainoun J."/>
            <person name="Zembeck L."/>
            <person name="Zimmer A."/>
            <person name="Zody M."/>
            <person name="Lander E."/>
        </authorList>
    </citation>
    <scope>NUCLEOTIDE SEQUENCE [LARGE SCALE GENOMIC DNA]</scope>
</reference>
<dbReference type="Ensembl" id="ENSCSAVT00000007119.1">
    <property type="protein sequence ID" value="ENSCSAVP00000007029.1"/>
    <property type="gene ID" value="ENSCSAVG00000004201.1"/>
</dbReference>
<evidence type="ECO:0000256" key="1">
    <source>
        <dbReference type="SAM" id="Coils"/>
    </source>
</evidence>
<keyword evidence="1" id="KW-0175">Coiled coil</keyword>
<feature type="coiled-coil region" evidence="1">
    <location>
        <begin position="54"/>
        <end position="81"/>
    </location>
</feature>
<protein>
    <recommendedName>
        <fullName evidence="2">Laminin alpha domain-containing protein</fullName>
    </recommendedName>
</protein>
<dbReference type="Pfam" id="PF06008">
    <property type="entry name" value="Laminin_I"/>
    <property type="match status" value="1"/>
</dbReference>
<sequence>MMLQRMQERDFVPMKSAADTELDLANDLLDRVNANFTVPAANASSAVDTVSEELTTQHNKLRDLRGKLNDATQKANDATTANAVNRKNLTEMTDAINKINSDTTMVNDLLSDADTLLNATVTSVEGPISNGINELDQLHSGLTESIGQLQPFYDQLLTDLENARPVANASIAKANQLADDAAALSAIVQTDSEPHKAANVYQQIYIAMTNAANAAEEALQAATKAEMDVADKNLQAEAEAAEQRSSNLLSETQDLLQNDINNLRNNMDMTNENLTAQEQRVAEFNNRLNALDAAIDGMDRGNMEADIANVVDTAAEAEQAADSAAVQADMLQEQIRNAPDPNTDLP</sequence>
<dbReference type="GO" id="GO:0045995">
    <property type="term" value="P:regulation of embryonic development"/>
    <property type="evidence" value="ECO:0007669"/>
    <property type="project" value="InterPro"/>
</dbReference>
<name>H2YNX1_CIOSA</name>